<reference evidence="6 7" key="1">
    <citation type="submission" date="2017-11" db="EMBL/GenBank/DDBJ databases">
        <title>Genomic Encyclopedia of Archaeal and Bacterial Type Strains, Phase II (KMG-II): From Individual Species to Whole Genera.</title>
        <authorList>
            <person name="Goeker M."/>
        </authorList>
    </citation>
    <scope>NUCLEOTIDE SEQUENCE [LARGE SCALE GENOMIC DNA]</scope>
    <source>
        <strain evidence="6 7">DSM 16400</strain>
    </source>
</reference>
<feature type="DNA-binding region" description="H-T-H motif" evidence="4">
    <location>
        <begin position="25"/>
        <end position="44"/>
    </location>
</feature>
<dbReference type="Gene3D" id="1.10.357.10">
    <property type="entry name" value="Tetracycline Repressor, domain 2"/>
    <property type="match status" value="1"/>
</dbReference>
<keyword evidence="2 4" id="KW-0238">DNA-binding</keyword>
<dbReference type="InterPro" id="IPR009057">
    <property type="entry name" value="Homeodomain-like_sf"/>
</dbReference>
<organism evidence="6 7">
    <name type="scientific">Salinibacterium amurskyense</name>
    <dbReference type="NCBI Taxonomy" id="205941"/>
    <lineage>
        <taxon>Bacteria</taxon>
        <taxon>Bacillati</taxon>
        <taxon>Actinomycetota</taxon>
        <taxon>Actinomycetes</taxon>
        <taxon>Micrococcales</taxon>
        <taxon>Microbacteriaceae</taxon>
        <taxon>Salinibacterium</taxon>
    </lineage>
</organism>
<dbReference type="InterPro" id="IPR001647">
    <property type="entry name" value="HTH_TetR"/>
</dbReference>
<dbReference type="InterPro" id="IPR050109">
    <property type="entry name" value="HTH-type_TetR-like_transc_reg"/>
</dbReference>
<keyword evidence="7" id="KW-1185">Reference proteome</keyword>
<dbReference type="GO" id="GO:0000976">
    <property type="term" value="F:transcription cis-regulatory region binding"/>
    <property type="evidence" value="ECO:0007669"/>
    <property type="project" value="TreeGrafter"/>
</dbReference>
<protein>
    <submittedName>
        <fullName evidence="6">TetR family transcriptional regulator</fullName>
    </submittedName>
</protein>
<dbReference type="EMBL" id="PGFH01000001">
    <property type="protein sequence ID" value="PJJ81849.1"/>
    <property type="molecule type" value="Genomic_DNA"/>
</dbReference>
<dbReference type="SUPFAM" id="SSF46689">
    <property type="entry name" value="Homeodomain-like"/>
    <property type="match status" value="1"/>
</dbReference>
<name>A0A2M9D808_9MICO</name>
<dbReference type="AlphaFoldDB" id="A0A2M9D808"/>
<evidence type="ECO:0000256" key="3">
    <source>
        <dbReference type="ARBA" id="ARBA00023163"/>
    </source>
</evidence>
<feature type="domain" description="HTH tetR-type" evidence="5">
    <location>
        <begin position="2"/>
        <end position="62"/>
    </location>
</feature>
<keyword evidence="1" id="KW-0805">Transcription regulation</keyword>
<evidence type="ECO:0000313" key="6">
    <source>
        <dbReference type="EMBL" id="PJJ81849.1"/>
    </source>
</evidence>
<dbReference type="Pfam" id="PF00440">
    <property type="entry name" value="TetR_N"/>
    <property type="match status" value="1"/>
</dbReference>
<sequence length="185" mass="20120">MVSSQQELQRIALAEFAIAGYTGTSIQRIAELAGLSKSSVLYHFTSKEALLEAAVSPAIDRLDELLSDLEAGGLGADYRATFIGQFVDFIFDCRQEVHLFINQGPSLVGLAVIDRANGTVRRLAHYFADSTSNPHDKMRFGIALGGSAYMLCTADNFEMPLESDDETRQALVAIMSELLAPVRAD</sequence>
<dbReference type="GO" id="GO:0003700">
    <property type="term" value="F:DNA-binding transcription factor activity"/>
    <property type="evidence" value="ECO:0007669"/>
    <property type="project" value="TreeGrafter"/>
</dbReference>
<comment type="caution">
    <text evidence="6">The sequence shown here is derived from an EMBL/GenBank/DDBJ whole genome shotgun (WGS) entry which is preliminary data.</text>
</comment>
<keyword evidence="3" id="KW-0804">Transcription</keyword>
<evidence type="ECO:0000313" key="7">
    <source>
        <dbReference type="Proteomes" id="UP000231742"/>
    </source>
</evidence>
<accession>A0A2M9D808</accession>
<dbReference type="Proteomes" id="UP000231742">
    <property type="component" value="Unassembled WGS sequence"/>
</dbReference>
<dbReference type="PANTHER" id="PTHR30055:SF234">
    <property type="entry name" value="HTH-TYPE TRANSCRIPTIONAL REGULATOR BETI"/>
    <property type="match status" value="1"/>
</dbReference>
<gene>
    <name evidence="6" type="ORF">CLV85_1032</name>
</gene>
<evidence type="ECO:0000259" key="5">
    <source>
        <dbReference type="PROSITE" id="PS50977"/>
    </source>
</evidence>
<dbReference type="PANTHER" id="PTHR30055">
    <property type="entry name" value="HTH-TYPE TRANSCRIPTIONAL REGULATOR RUTR"/>
    <property type="match status" value="1"/>
</dbReference>
<evidence type="ECO:0000256" key="1">
    <source>
        <dbReference type="ARBA" id="ARBA00023015"/>
    </source>
</evidence>
<proteinExistence type="predicted"/>
<dbReference type="PROSITE" id="PS50977">
    <property type="entry name" value="HTH_TETR_2"/>
    <property type="match status" value="1"/>
</dbReference>
<evidence type="ECO:0000256" key="4">
    <source>
        <dbReference type="PROSITE-ProRule" id="PRU00335"/>
    </source>
</evidence>
<evidence type="ECO:0000256" key="2">
    <source>
        <dbReference type="ARBA" id="ARBA00023125"/>
    </source>
</evidence>